<dbReference type="Proteomes" id="UP000663862">
    <property type="component" value="Unassembled WGS sequence"/>
</dbReference>
<dbReference type="Proteomes" id="UP000663873">
    <property type="component" value="Unassembled WGS sequence"/>
</dbReference>
<feature type="transmembrane region" description="Helical" evidence="1">
    <location>
        <begin position="43"/>
        <end position="62"/>
    </location>
</feature>
<evidence type="ECO:0000313" key="3">
    <source>
        <dbReference type="EMBL" id="CAF3355497.1"/>
    </source>
</evidence>
<evidence type="ECO:0000313" key="11">
    <source>
        <dbReference type="EMBL" id="CAF4853004.1"/>
    </source>
</evidence>
<dbReference type="Proteomes" id="UP000663872">
    <property type="component" value="Unassembled WGS sequence"/>
</dbReference>
<organism evidence="3 12">
    <name type="scientific">Rotaria socialis</name>
    <dbReference type="NCBI Taxonomy" id="392032"/>
    <lineage>
        <taxon>Eukaryota</taxon>
        <taxon>Metazoa</taxon>
        <taxon>Spiralia</taxon>
        <taxon>Gnathifera</taxon>
        <taxon>Rotifera</taxon>
        <taxon>Eurotatoria</taxon>
        <taxon>Bdelloidea</taxon>
        <taxon>Philodinida</taxon>
        <taxon>Philodinidae</taxon>
        <taxon>Rotaria</taxon>
    </lineage>
</organism>
<dbReference type="AlphaFoldDB" id="A0A817WHM6"/>
<dbReference type="EMBL" id="CAJOBO010000404">
    <property type="protein sequence ID" value="CAF4213183.1"/>
    <property type="molecule type" value="Genomic_DNA"/>
</dbReference>
<name>A0A817WHM6_9BILA</name>
<dbReference type="EMBL" id="CAJOBQ010000588">
    <property type="protein sequence ID" value="CAF4386186.1"/>
    <property type="molecule type" value="Genomic_DNA"/>
</dbReference>
<dbReference type="Proteomes" id="UP000663851">
    <property type="component" value="Unassembled WGS sequence"/>
</dbReference>
<evidence type="ECO:0000313" key="4">
    <source>
        <dbReference type="EMBL" id="CAF3377297.1"/>
    </source>
</evidence>
<evidence type="ECO:0000313" key="5">
    <source>
        <dbReference type="EMBL" id="CAF3461409.1"/>
    </source>
</evidence>
<dbReference type="EMBL" id="CAJOBS010003333">
    <property type="protein sequence ID" value="CAF4853004.1"/>
    <property type="molecule type" value="Genomic_DNA"/>
</dbReference>
<dbReference type="EMBL" id="CAJNXB010004112">
    <property type="protein sequence ID" value="CAF3355497.1"/>
    <property type="molecule type" value="Genomic_DNA"/>
</dbReference>
<evidence type="ECO:0000313" key="2">
    <source>
        <dbReference type="EMBL" id="CAF3302388.1"/>
    </source>
</evidence>
<dbReference type="Proteomes" id="UP000663838">
    <property type="component" value="Unassembled WGS sequence"/>
</dbReference>
<comment type="caution">
    <text evidence="3">The sequence shown here is derived from an EMBL/GenBank/DDBJ whole genome shotgun (WGS) entry which is preliminary data.</text>
</comment>
<evidence type="ECO:0000313" key="12">
    <source>
        <dbReference type="Proteomes" id="UP000663825"/>
    </source>
</evidence>
<dbReference type="EMBL" id="CAJNYV010002180">
    <property type="protein sequence ID" value="CAF3461409.1"/>
    <property type="molecule type" value="Genomic_DNA"/>
</dbReference>
<dbReference type="Proteomes" id="UP000663869">
    <property type="component" value="Unassembled WGS sequence"/>
</dbReference>
<keyword evidence="1" id="KW-1133">Transmembrane helix</keyword>
<dbReference type="EMBL" id="CAJOBR010003621">
    <property type="protein sequence ID" value="CAF4745450.1"/>
    <property type="molecule type" value="Genomic_DNA"/>
</dbReference>
<dbReference type="Proteomes" id="UP000663848">
    <property type="component" value="Unassembled WGS sequence"/>
</dbReference>
<evidence type="ECO:0000313" key="9">
    <source>
        <dbReference type="EMBL" id="CAF4581179.1"/>
    </source>
</evidence>
<proteinExistence type="predicted"/>
<dbReference type="EMBL" id="CAJNYU010000621">
    <property type="protein sequence ID" value="CAF3377297.1"/>
    <property type="molecule type" value="Genomic_DNA"/>
</dbReference>
<dbReference type="Proteomes" id="UP000663833">
    <property type="component" value="Unassembled WGS sequence"/>
</dbReference>
<protein>
    <submittedName>
        <fullName evidence="3">Uncharacterized protein</fullName>
    </submittedName>
</protein>
<evidence type="ECO:0000313" key="7">
    <source>
        <dbReference type="EMBL" id="CAF4213183.1"/>
    </source>
</evidence>
<dbReference type="Proteomes" id="UP000663825">
    <property type="component" value="Unassembled WGS sequence"/>
</dbReference>
<dbReference type="EMBL" id="CAJNYT010000021">
    <property type="protein sequence ID" value="CAF3302388.1"/>
    <property type="molecule type" value="Genomic_DNA"/>
</dbReference>
<feature type="transmembrane region" description="Helical" evidence="1">
    <location>
        <begin position="12"/>
        <end position="31"/>
    </location>
</feature>
<reference evidence="3" key="1">
    <citation type="submission" date="2021-02" db="EMBL/GenBank/DDBJ databases">
        <authorList>
            <person name="Nowell W R."/>
        </authorList>
    </citation>
    <scope>NUCLEOTIDE SEQUENCE</scope>
</reference>
<feature type="transmembrane region" description="Helical" evidence="1">
    <location>
        <begin position="74"/>
        <end position="93"/>
    </location>
</feature>
<keyword evidence="13" id="KW-1185">Reference proteome</keyword>
<dbReference type="EMBL" id="CAJNYD010003102">
    <property type="protein sequence ID" value="CAF3477531.1"/>
    <property type="molecule type" value="Genomic_DNA"/>
</dbReference>
<dbReference type="Proteomes" id="UP000663865">
    <property type="component" value="Unassembled WGS sequence"/>
</dbReference>
<keyword evidence="1" id="KW-0472">Membrane</keyword>
<evidence type="ECO:0000256" key="1">
    <source>
        <dbReference type="SAM" id="Phobius"/>
    </source>
</evidence>
<dbReference type="OrthoDB" id="10009882at2759"/>
<dbReference type="EMBL" id="CAJOBP010015467">
    <property type="protein sequence ID" value="CAF4581179.1"/>
    <property type="molecule type" value="Genomic_DNA"/>
</dbReference>
<sequence length="124" mass="14104">MALFSWIESWTIFFSLTLAPYLILLIWPLLLTRIGSWKTITSITHRLCGILSLLLPMGLIIYNSWTNEYPPRYLYLTVVLVVILNCVFGALLIPQRNPSFDIPTIREFGVGVTLGLSFVGWSLV</sequence>
<evidence type="ECO:0000313" key="10">
    <source>
        <dbReference type="EMBL" id="CAF4745450.1"/>
    </source>
</evidence>
<evidence type="ECO:0000313" key="6">
    <source>
        <dbReference type="EMBL" id="CAF3477531.1"/>
    </source>
</evidence>
<gene>
    <name evidence="4" type="ORF">FME351_LOCUS6902</name>
    <name evidence="2" type="ORF">GRG538_LOCUS683</name>
    <name evidence="7" type="ORF">HFQ381_LOCUS8181</name>
    <name evidence="5" type="ORF">KIK155_LOCUS13127</name>
    <name evidence="6" type="ORF">LUA448_LOCUS23806</name>
    <name evidence="10" type="ORF">QYT958_LOCUS20623</name>
    <name evidence="3" type="ORF">TIS948_LOCUS23665</name>
    <name evidence="11" type="ORF">TOA249_LOCUS27046</name>
    <name evidence="8" type="ORF">TSG867_LOCUS11942</name>
    <name evidence="9" type="ORF">UJA718_LOCUS30641</name>
</gene>
<accession>A0A817WHM6</accession>
<evidence type="ECO:0000313" key="13">
    <source>
        <dbReference type="Proteomes" id="UP000663873"/>
    </source>
</evidence>
<keyword evidence="1" id="KW-0812">Transmembrane</keyword>
<evidence type="ECO:0000313" key="8">
    <source>
        <dbReference type="EMBL" id="CAF4386186.1"/>
    </source>
</evidence>